<accession>A0A7G8Q133</accession>
<dbReference type="Proteomes" id="UP000515873">
    <property type="component" value="Chromosome"/>
</dbReference>
<dbReference type="AlphaFoldDB" id="A0A7G8Q133"/>
<dbReference type="EMBL" id="CP060412">
    <property type="protein sequence ID" value="QNK00491.1"/>
    <property type="molecule type" value="Genomic_DNA"/>
</dbReference>
<evidence type="ECO:0000256" key="1">
    <source>
        <dbReference type="SAM" id="Phobius"/>
    </source>
</evidence>
<dbReference type="Gene3D" id="3.30.700.10">
    <property type="entry name" value="Glycoprotein, Type 4 Pilin"/>
    <property type="match status" value="1"/>
</dbReference>
<dbReference type="KEGG" id="dtl:H8F01_15475"/>
<dbReference type="InterPro" id="IPR045584">
    <property type="entry name" value="Pilin-like"/>
</dbReference>
<feature type="transmembrane region" description="Helical" evidence="1">
    <location>
        <begin position="12"/>
        <end position="34"/>
    </location>
</feature>
<dbReference type="Pfam" id="PF07963">
    <property type="entry name" value="N_methyl"/>
    <property type="match status" value="1"/>
</dbReference>
<keyword evidence="1" id="KW-0472">Membrane</keyword>
<dbReference type="NCBIfam" id="TIGR02532">
    <property type="entry name" value="IV_pilin_GFxxxE"/>
    <property type="match status" value="1"/>
</dbReference>
<keyword evidence="1" id="KW-0812">Transmembrane</keyword>
<gene>
    <name evidence="2" type="ORF">H8F01_15475</name>
</gene>
<evidence type="ECO:0000313" key="2">
    <source>
        <dbReference type="EMBL" id="QNK00491.1"/>
    </source>
</evidence>
<dbReference type="InterPro" id="IPR012902">
    <property type="entry name" value="N_methyl_site"/>
</dbReference>
<keyword evidence="3" id="KW-1185">Reference proteome</keyword>
<name>A0A7G8Q133_9GAMM</name>
<evidence type="ECO:0000313" key="3">
    <source>
        <dbReference type="Proteomes" id="UP000515873"/>
    </source>
</evidence>
<protein>
    <submittedName>
        <fullName evidence="2">Prepilin-type N-terminal cleavage/methylation domain-containing protein</fullName>
    </submittedName>
</protein>
<dbReference type="GO" id="GO:0043683">
    <property type="term" value="P:type IV pilus assembly"/>
    <property type="evidence" value="ECO:0007669"/>
    <property type="project" value="InterPro"/>
</dbReference>
<dbReference type="Pfam" id="PF16732">
    <property type="entry name" value="ComP_DUS"/>
    <property type="match status" value="1"/>
</dbReference>
<dbReference type="PROSITE" id="PS00409">
    <property type="entry name" value="PROKAR_NTER_METHYL"/>
    <property type="match status" value="1"/>
</dbReference>
<sequence length="139" mass="14705">MKTNARANHGFTLVELAITMVILAILASLALPSYRQYILRGHRADATRALQDVASREESYFFSNSGYTASLTTLGTNSSVAGQYFTVTLASSSSSVYTATATAQGSQAKDALCTSFSIDQVGRKTVTGTGSPTDCWGTQ</sequence>
<dbReference type="RefSeq" id="WP_187055964.1">
    <property type="nucleotide sequence ID" value="NZ_CP060412.1"/>
</dbReference>
<dbReference type="SUPFAM" id="SSF54523">
    <property type="entry name" value="Pili subunits"/>
    <property type="match status" value="1"/>
</dbReference>
<dbReference type="InterPro" id="IPR031982">
    <property type="entry name" value="PilE-like"/>
</dbReference>
<proteinExistence type="predicted"/>
<keyword evidence="1" id="KW-1133">Transmembrane helix</keyword>
<organism evidence="2 3">
    <name type="scientific">Dyella telluris</name>
    <dbReference type="NCBI Taxonomy" id="2763498"/>
    <lineage>
        <taxon>Bacteria</taxon>
        <taxon>Pseudomonadati</taxon>
        <taxon>Pseudomonadota</taxon>
        <taxon>Gammaproteobacteria</taxon>
        <taxon>Lysobacterales</taxon>
        <taxon>Rhodanobacteraceae</taxon>
        <taxon>Dyella</taxon>
    </lineage>
</organism>
<reference evidence="2 3" key="1">
    <citation type="submission" date="2020-08" db="EMBL/GenBank/DDBJ databases">
        <title>Dyella sp. G9 isolated from forest soil.</title>
        <authorList>
            <person name="Fu J."/>
            <person name="Qiu L."/>
        </authorList>
    </citation>
    <scope>NUCLEOTIDE SEQUENCE [LARGE SCALE GENOMIC DNA]</scope>
    <source>
        <strain evidence="2 3">G9</strain>
    </source>
</reference>